<accession>A0ABP3ZZQ4</accession>
<reference evidence="2" key="1">
    <citation type="journal article" date="2019" name="Int. J. Syst. Evol. Microbiol.">
        <title>The Global Catalogue of Microorganisms (GCM) 10K type strain sequencing project: providing services to taxonomists for standard genome sequencing and annotation.</title>
        <authorList>
            <consortium name="The Broad Institute Genomics Platform"/>
            <consortium name="The Broad Institute Genome Sequencing Center for Infectious Disease"/>
            <person name="Wu L."/>
            <person name="Ma J."/>
        </authorList>
    </citation>
    <scope>NUCLEOTIDE SEQUENCE [LARGE SCALE GENOMIC DNA]</scope>
    <source>
        <strain evidence="2">JCM 10977</strain>
    </source>
</reference>
<evidence type="ECO:0000313" key="2">
    <source>
        <dbReference type="Proteomes" id="UP001500542"/>
    </source>
</evidence>
<keyword evidence="2" id="KW-1185">Reference proteome</keyword>
<protein>
    <submittedName>
        <fullName evidence="1">Uncharacterized protein</fullName>
    </submittedName>
</protein>
<dbReference type="EMBL" id="BAAAHK010000003">
    <property type="protein sequence ID" value="GAA0929419.1"/>
    <property type="molecule type" value="Genomic_DNA"/>
</dbReference>
<sequence>MTKFPVDFPAFGETASASKRVSDQRVTKVLARLNAIRRAQVNQGAQLLHDAKLPSGIAGERFARAVGAVVSGADASQRQALEAAVATSVASLTDHFAADSAYPANLWLDIARRMHDGGKR</sequence>
<organism evidence="1 2">
    <name type="scientific">Kribbella koreensis</name>
    <dbReference type="NCBI Taxonomy" id="57909"/>
    <lineage>
        <taxon>Bacteria</taxon>
        <taxon>Bacillati</taxon>
        <taxon>Actinomycetota</taxon>
        <taxon>Actinomycetes</taxon>
        <taxon>Propionibacteriales</taxon>
        <taxon>Kribbellaceae</taxon>
        <taxon>Kribbella</taxon>
    </lineage>
</organism>
<evidence type="ECO:0000313" key="1">
    <source>
        <dbReference type="EMBL" id="GAA0929419.1"/>
    </source>
</evidence>
<gene>
    <name evidence="1" type="ORF">GCM10009554_11770</name>
</gene>
<proteinExistence type="predicted"/>
<name>A0ABP3ZZQ4_9ACTN</name>
<dbReference type="Proteomes" id="UP001500542">
    <property type="component" value="Unassembled WGS sequence"/>
</dbReference>
<comment type="caution">
    <text evidence="1">The sequence shown here is derived from an EMBL/GenBank/DDBJ whole genome shotgun (WGS) entry which is preliminary data.</text>
</comment>